<evidence type="ECO:0000313" key="1">
    <source>
        <dbReference type="EMBL" id="KRX98430.1"/>
    </source>
</evidence>
<comment type="caution">
    <text evidence="1">The sequence shown here is derived from an EMBL/GenBank/DDBJ whole genome shotgun (WGS) entry which is preliminary data.</text>
</comment>
<gene>
    <name evidence="1" type="ORF">T4E_6141</name>
</gene>
<sequence length="92" mass="10696">MVTGIMSVVLEKERENMKQNEFNSIASWQQIEIVSRNANFLSCLFIASEEYFRIYRTVYLSRLDELTARQSMNQLLVAHTEDGKNAVIYDPS</sequence>
<accession>A0A0V0YDG1</accession>
<dbReference type="EMBL" id="JYDU01000022">
    <property type="protein sequence ID" value="KRX98430.1"/>
    <property type="molecule type" value="Genomic_DNA"/>
</dbReference>
<reference evidence="1 2" key="1">
    <citation type="submission" date="2015-01" db="EMBL/GenBank/DDBJ databases">
        <title>Evolution of Trichinella species and genotypes.</title>
        <authorList>
            <person name="Korhonen P.K."/>
            <person name="Edoardo P."/>
            <person name="Giuseppe L.R."/>
            <person name="Gasser R.B."/>
        </authorList>
    </citation>
    <scope>NUCLEOTIDE SEQUENCE [LARGE SCALE GENOMIC DNA]</scope>
    <source>
        <strain evidence="1">ISS141</strain>
    </source>
</reference>
<name>A0A0V0YDG1_TRIPS</name>
<dbReference type="AlphaFoldDB" id="A0A0V0YDG1"/>
<evidence type="ECO:0000313" key="2">
    <source>
        <dbReference type="Proteomes" id="UP000054815"/>
    </source>
</evidence>
<dbReference type="Proteomes" id="UP000054815">
    <property type="component" value="Unassembled WGS sequence"/>
</dbReference>
<organism evidence="1 2">
    <name type="scientific">Trichinella pseudospiralis</name>
    <name type="common">Parasitic roundworm</name>
    <dbReference type="NCBI Taxonomy" id="6337"/>
    <lineage>
        <taxon>Eukaryota</taxon>
        <taxon>Metazoa</taxon>
        <taxon>Ecdysozoa</taxon>
        <taxon>Nematoda</taxon>
        <taxon>Enoplea</taxon>
        <taxon>Dorylaimia</taxon>
        <taxon>Trichinellida</taxon>
        <taxon>Trichinellidae</taxon>
        <taxon>Trichinella</taxon>
    </lineage>
</organism>
<protein>
    <submittedName>
        <fullName evidence="1">Uncharacterized protein</fullName>
    </submittedName>
</protein>
<proteinExistence type="predicted"/>